<comment type="caution">
    <text evidence="2">The sequence shown here is derived from an EMBL/GenBank/DDBJ whole genome shotgun (WGS) entry which is preliminary data.</text>
</comment>
<keyword evidence="1" id="KW-0472">Membrane</keyword>
<name>A0AAN6NKH5_9PEZI</name>
<gene>
    <name evidence="2" type="ORF">QBC32DRAFT_356610</name>
</gene>
<feature type="transmembrane region" description="Helical" evidence="1">
    <location>
        <begin position="12"/>
        <end position="32"/>
    </location>
</feature>
<evidence type="ECO:0000313" key="2">
    <source>
        <dbReference type="EMBL" id="KAK3946769.1"/>
    </source>
</evidence>
<organism evidence="2 3">
    <name type="scientific">Pseudoneurospora amorphoporcata</name>
    <dbReference type="NCBI Taxonomy" id="241081"/>
    <lineage>
        <taxon>Eukaryota</taxon>
        <taxon>Fungi</taxon>
        <taxon>Dikarya</taxon>
        <taxon>Ascomycota</taxon>
        <taxon>Pezizomycotina</taxon>
        <taxon>Sordariomycetes</taxon>
        <taxon>Sordariomycetidae</taxon>
        <taxon>Sordariales</taxon>
        <taxon>Sordariaceae</taxon>
        <taxon>Pseudoneurospora</taxon>
    </lineage>
</organism>
<dbReference type="AlphaFoldDB" id="A0AAN6NKH5"/>
<reference evidence="2" key="1">
    <citation type="journal article" date="2023" name="Mol. Phylogenet. Evol.">
        <title>Genome-scale phylogeny and comparative genomics of the fungal order Sordariales.</title>
        <authorList>
            <person name="Hensen N."/>
            <person name="Bonometti L."/>
            <person name="Westerberg I."/>
            <person name="Brannstrom I.O."/>
            <person name="Guillou S."/>
            <person name="Cros-Aarteil S."/>
            <person name="Calhoun S."/>
            <person name="Haridas S."/>
            <person name="Kuo A."/>
            <person name="Mondo S."/>
            <person name="Pangilinan J."/>
            <person name="Riley R."/>
            <person name="LaButti K."/>
            <person name="Andreopoulos B."/>
            <person name="Lipzen A."/>
            <person name="Chen C."/>
            <person name="Yan M."/>
            <person name="Daum C."/>
            <person name="Ng V."/>
            <person name="Clum A."/>
            <person name="Steindorff A."/>
            <person name="Ohm R.A."/>
            <person name="Martin F."/>
            <person name="Silar P."/>
            <person name="Natvig D.O."/>
            <person name="Lalanne C."/>
            <person name="Gautier V."/>
            <person name="Ament-Velasquez S.L."/>
            <person name="Kruys A."/>
            <person name="Hutchinson M.I."/>
            <person name="Powell A.J."/>
            <person name="Barry K."/>
            <person name="Miller A.N."/>
            <person name="Grigoriev I.V."/>
            <person name="Debuchy R."/>
            <person name="Gladieux P."/>
            <person name="Hiltunen Thoren M."/>
            <person name="Johannesson H."/>
        </authorList>
    </citation>
    <scope>NUCLEOTIDE SEQUENCE</scope>
    <source>
        <strain evidence="2">CBS 626.80</strain>
    </source>
</reference>
<protein>
    <submittedName>
        <fullName evidence="2">Uncharacterized protein</fullName>
    </submittedName>
</protein>
<proteinExistence type="predicted"/>
<evidence type="ECO:0000313" key="3">
    <source>
        <dbReference type="Proteomes" id="UP001303222"/>
    </source>
</evidence>
<keyword evidence="3" id="KW-1185">Reference proteome</keyword>
<reference evidence="2" key="2">
    <citation type="submission" date="2023-06" db="EMBL/GenBank/DDBJ databases">
        <authorList>
            <consortium name="Lawrence Berkeley National Laboratory"/>
            <person name="Mondo S.J."/>
            <person name="Hensen N."/>
            <person name="Bonometti L."/>
            <person name="Westerberg I."/>
            <person name="Brannstrom I.O."/>
            <person name="Guillou S."/>
            <person name="Cros-Aarteil S."/>
            <person name="Calhoun S."/>
            <person name="Haridas S."/>
            <person name="Kuo A."/>
            <person name="Pangilinan J."/>
            <person name="Riley R."/>
            <person name="Labutti K."/>
            <person name="Andreopoulos B."/>
            <person name="Lipzen A."/>
            <person name="Chen C."/>
            <person name="Yanf M."/>
            <person name="Daum C."/>
            <person name="Ng V."/>
            <person name="Clum A."/>
            <person name="Steindorff A."/>
            <person name="Ohm R."/>
            <person name="Martin F."/>
            <person name="Silar P."/>
            <person name="Natvig D."/>
            <person name="Lalanne C."/>
            <person name="Gautier V."/>
            <person name="Ament-Velasquez S.L."/>
            <person name="Kruys A."/>
            <person name="Hutchinson M.I."/>
            <person name="Powell A.J."/>
            <person name="Barry K."/>
            <person name="Miller A.N."/>
            <person name="Grigoriev I.V."/>
            <person name="Debuchy R."/>
            <person name="Gladieux P."/>
            <person name="Thoren M.H."/>
            <person name="Johannesson H."/>
        </authorList>
    </citation>
    <scope>NUCLEOTIDE SEQUENCE</scope>
    <source>
        <strain evidence="2">CBS 626.80</strain>
    </source>
</reference>
<sequence length="73" mass="8004">MFCRLSSDVKFWLMAILTSGLVLLWMYIGTYLTHRSKNAPPSQAPSHPSSACRATVTITITVAPTTSTVMGRM</sequence>
<keyword evidence="1" id="KW-0812">Transmembrane</keyword>
<accession>A0AAN6NKH5</accession>
<keyword evidence="1" id="KW-1133">Transmembrane helix</keyword>
<evidence type="ECO:0000256" key="1">
    <source>
        <dbReference type="SAM" id="Phobius"/>
    </source>
</evidence>
<dbReference type="EMBL" id="MU859528">
    <property type="protein sequence ID" value="KAK3946769.1"/>
    <property type="molecule type" value="Genomic_DNA"/>
</dbReference>
<dbReference type="Proteomes" id="UP001303222">
    <property type="component" value="Unassembled WGS sequence"/>
</dbReference>